<dbReference type="Proteomes" id="UP000289152">
    <property type="component" value="Unassembled WGS sequence"/>
</dbReference>
<accession>A0A4Q1BLH9</accession>
<feature type="region of interest" description="Disordered" evidence="1">
    <location>
        <begin position="301"/>
        <end position="488"/>
    </location>
</feature>
<evidence type="ECO:0000256" key="1">
    <source>
        <dbReference type="SAM" id="MobiDB-lite"/>
    </source>
</evidence>
<feature type="compositionally biased region" description="Low complexity" evidence="1">
    <location>
        <begin position="470"/>
        <end position="488"/>
    </location>
</feature>
<reference evidence="2 3" key="1">
    <citation type="submission" date="2016-06" db="EMBL/GenBank/DDBJ databases">
        <title>Evolution of pathogenesis and genome organization in the Tremellales.</title>
        <authorList>
            <person name="Cuomo C."/>
            <person name="Litvintseva A."/>
            <person name="Heitman J."/>
            <person name="Chen Y."/>
            <person name="Sun S."/>
            <person name="Springer D."/>
            <person name="Dromer F."/>
            <person name="Young S."/>
            <person name="Zeng Q."/>
            <person name="Chapman S."/>
            <person name="Gujja S."/>
            <person name="Saif S."/>
            <person name="Birren B."/>
        </authorList>
    </citation>
    <scope>NUCLEOTIDE SEQUENCE [LARGE SCALE GENOMIC DNA]</scope>
    <source>
        <strain evidence="2 3">ATCC 28783</strain>
    </source>
</reference>
<evidence type="ECO:0000313" key="2">
    <source>
        <dbReference type="EMBL" id="RXK38643.1"/>
    </source>
</evidence>
<keyword evidence="3" id="KW-1185">Reference proteome</keyword>
<feature type="compositionally biased region" description="Low complexity" evidence="1">
    <location>
        <begin position="301"/>
        <end position="311"/>
    </location>
</feature>
<feature type="compositionally biased region" description="Basic and acidic residues" evidence="1">
    <location>
        <begin position="326"/>
        <end position="344"/>
    </location>
</feature>
<feature type="compositionally biased region" description="Low complexity" evidence="1">
    <location>
        <begin position="614"/>
        <end position="629"/>
    </location>
</feature>
<sequence>MPHISLVAENPTLELDFAQGLEHELDLVLIRQTSQPVWSQSSVYSQAPLEPISDSHSHVEDEEQTYIIAPERFITRITNDGKSSSDLTTPPRNPQTWSYILSDIDGMNPGGVLFPLAFQTAKVEWSDGALPLIAIIRTGIYKLPTNLDEVSPEHEAMDVPEQWVYDCVKVKKRIPFQTWPAVAILSSTPSRNVPPPTPSPDASSFESVKMRAHLSDKFTEASTSALSSPRRTASQFEHFQSVQDENFGRLLIDAINSFQGNTKAQFFSQWRISYPRKPGYNFVRKYKHIFDRECPKWATFGHKPSGSSSSLPRRRHGRRGGTSDLAGDHEATIKVDDLTKKDEPVTGTHPLDSGGVDLDLGRTEGSLSSVTNDSVRVQLDQSPRRYARSRSRDRDKSGSASLDRNSESPRPRTRSGSIASTMIPRALQVAVETSARSRSTSESGLDTSPRLQDSFQDTPPSPLSPIVRHPSASSSPSTSPSPRATTSTVITECVDPDSERSLFVSGTARSVRPNMLLHVDCDDIYTSTILSLINCPDSEWNEIAITATTPISFSSSSSSSPALPPMSLASSLLPLTTTLTTLIEEDDKPKPQPRLSHQDLSAITSSFSFSHPQPLTSSSHTLSLPSSSEPEGRSVLDTGQRIRVVLAFLYRLGDTCIALNKAFSGVLLSHSNDNHPPGFTRGIEEENGLIRSDKQEGKEEKEFISSSLCF</sequence>
<protein>
    <submittedName>
        <fullName evidence="2">Uncharacterized protein</fullName>
    </submittedName>
</protein>
<feature type="region of interest" description="Disordered" evidence="1">
    <location>
        <begin position="610"/>
        <end position="635"/>
    </location>
</feature>
<feature type="compositionally biased region" description="Low complexity" evidence="1">
    <location>
        <begin position="430"/>
        <end position="443"/>
    </location>
</feature>
<dbReference type="InParanoid" id="A0A4Q1BLH9"/>
<comment type="caution">
    <text evidence="2">The sequence shown here is derived from an EMBL/GenBank/DDBJ whole genome shotgun (WGS) entry which is preliminary data.</text>
</comment>
<feature type="compositionally biased region" description="Polar residues" evidence="1">
    <location>
        <begin position="444"/>
        <end position="458"/>
    </location>
</feature>
<dbReference type="VEuPathDB" id="FungiDB:TREMEDRAFT_66500"/>
<dbReference type="AlphaFoldDB" id="A0A4Q1BLH9"/>
<gene>
    <name evidence="2" type="ORF">M231_04050</name>
</gene>
<evidence type="ECO:0000313" key="3">
    <source>
        <dbReference type="Proteomes" id="UP000289152"/>
    </source>
</evidence>
<name>A0A4Q1BLH9_TREME</name>
<dbReference type="EMBL" id="SDIL01000044">
    <property type="protein sequence ID" value="RXK38643.1"/>
    <property type="molecule type" value="Genomic_DNA"/>
</dbReference>
<feature type="compositionally biased region" description="Polar residues" evidence="1">
    <location>
        <begin position="365"/>
        <end position="381"/>
    </location>
</feature>
<proteinExistence type="predicted"/>
<organism evidence="2 3">
    <name type="scientific">Tremella mesenterica</name>
    <name type="common">Jelly fungus</name>
    <dbReference type="NCBI Taxonomy" id="5217"/>
    <lineage>
        <taxon>Eukaryota</taxon>
        <taxon>Fungi</taxon>
        <taxon>Dikarya</taxon>
        <taxon>Basidiomycota</taxon>
        <taxon>Agaricomycotina</taxon>
        <taxon>Tremellomycetes</taxon>
        <taxon>Tremellales</taxon>
        <taxon>Tremellaceae</taxon>
        <taxon>Tremella</taxon>
    </lineage>
</organism>